<feature type="transmembrane region" description="Helical" evidence="1">
    <location>
        <begin position="133"/>
        <end position="155"/>
    </location>
</feature>
<feature type="transmembrane region" description="Helical" evidence="1">
    <location>
        <begin position="109"/>
        <end position="127"/>
    </location>
</feature>
<dbReference type="InterPro" id="IPR010380">
    <property type="entry name" value="DUF975"/>
</dbReference>
<evidence type="ECO:0000259" key="2">
    <source>
        <dbReference type="Pfam" id="PF10110"/>
    </source>
</evidence>
<comment type="caution">
    <text evidence="3">The sequence shown here is derived from an EMBL/GenBank/DDBJ whole genome shotgun (WGS) entry which is preliminary data.</text>
</comment>
<protein>
    <submittedName>
        <fullName evidence="3">Glycerophosphoryl diester phosphodiesterase membrane domain-containing protein</fullName>
    </submittedName>
</protein>
<keyword evidence="1" id="KW-1133">Transmembrane helix</keyword>
<evidence type="ECO:0000313" key="3">
    <source>
        <dbReference type="EMBL" id="MDM5264417.1"/>
    </source>
</evidence>
<dbReference type="Pfam" id="PF10110">
    <property type="entry name" value="GPDPase_memb"/>
    <property type="match status" value="1"/>
</dbReference>
<feature type="domain" description="Glycerophosphoryl diester phosphodiesterase membrane" evidence="2">
    <location>
        <begin position="128"/>
        <end position="204"/>
    </location>
</feature>
<accession>A0ABT7QTK6</accession>
<dbReference type="EMBL" id="JAQIBC010000008">
    <property type="protein sequence ID" value="MDM5264417.1"/>
    <property type="molecule type" value="Genomic_DNA"/>
</dbReference>
<dbReference type="InterPro" id="IPR018476">
    <property type="entry name" value="GlyceroP-diester-Pdiesterase_M"/>
</dbReference>
<sequence>MKNENVDVKNIPEYDFDIIEMLKEGFRRIESVKGIFLAAFIVYVVISVIVQIILGTFFPSPPPPAEPNYLNQMIVTILSYPVLMPLIVGVIMLAIHYSRGEHIAFQSIFNYYHLTGRLSLAALLIYIMTVIGFVLLILPGIYLSIAYIFTLPLIADKGMDVWEAMELSRKTVTKHWFKVFGLFLLLSLIMTLGALALGIGLIWAVPLLFVTLYGLLYPLIFDGVEV</sequence>
<dbReference type="PANTHER" id="PTHR40076">
    <property type="entry name" value="MEMBRANE PROTEIN-RELATED"/>
    <property type="match status" value="1"/>
</dbReference>
<dbReference type="Proteomes" id="UP001169066">
    <property type="component" value="Unassembled WGS sequence"/>
</dbReference>
<dbReference type="RefSeq" id="WP_289402323.1">
    <property type="nucleotide sequence ID" value="NZ_JAQIBC010000008.1"/>
</dbReference>
<feature type="transmembrane region" description="Helical" evidence="1">
    <location>
        <begin position="78"/>
        <end position="97"/>
    </location>
</feature>
<name>A0ABT7QTK6_9BACT</name>
<dbReference type="PANTHER" id="PTHR40076:SF1">
    <property type="entry name" value="MEMBRANE PROTEIN"/>
    <property type="match status" value="1"/>
</dbReference>
<keyword evidence="1" id="KW-0812">Transmembrane</keyword>
<organism evidence="3 4">
    <name type="scientific">Sulfurovum xiamenensis</name>
    <dbReference type="NCBI Taxonomy" id="3019066"/>
    <lineage>
        <taxon>Bacteria</taxon>
        <taxon>Pseudomonadati</taxon>
        <taxon>Campylobacterota</taxon>
        <taxon>Epsilonproteobacteria</taxon>
        <taxon>Campylobacterales</taxon>
        <taxon>Sulfurovaceae</taxon>
        <taxon>Sulfurovum</taxon>
    </lineage>
</organism>
<feature type="transmembrane region" description="Helical" evidence="1">
    <location>
        <begin position="35"/>
        <end position="58"/>
    </location>
</feature>
<evidence type="ECO:0000313" key="4">
    <source>
        <dbReference type="Proteomes" id="UP001169066"/>
    </source>
</evidence>
<gene>
    <name evidence="3" type="ORF">PF327_09435</name>
</gene>
<proteinExistence type="predicted"/>
<evidence type="ECO:0000256" key="1">
    <source>
        <dbReference type="SAM" id="Phobius"/>
    </source>
</evidence>
<feature type="transmembrane region" description="Helical" evidence="1">
    <location>
        <begin position="201"/>
        <end position="221"/>
    </location>
</feature>
<keyword evidence="4" id="KW-1185">Reference proteome</keyword>
<reference evidence="3" key="1">
    <citation type="submission" date="2023-01" db="EMBL/GenBank/DDBJ databases">
        <title>Sulfurovum sp. XTW-4 genome assembly.</title>
        <authorList>
            <person name="Wang J."/>
        </authorList>
    </citation>
    <scope>NUCLEOTIDE SEQUENCE</scope>
    <source>
        <strain evidence="3">XTW-4</strain>
    </source>
</reference>
<feature type="transmembrane region" description="Helical" evidence="1">
    <location>
        <begin position="176"/>
        <end position="195"/>
    </location>
</feature>
<keyword evidence="1" id="KW-0472">Membrane</keyword>